<accession>A0AAX3BCB0</accession>
<dbReference type="RefSeq" id="WP_271435022.1">
    <property type="nucleotide sequence ID" value="NZ_CP073355.1"/>
</dbReference>
<dbReference type="AlphaFoldDB" id="A0AAX3BCB0"/>
<dbReference type="PANTHER" id="PTHR24220">
    <property type="entry name" value="IMPORT ATP-BINDING PROTEIN"/>
    <property type="match status" value="1"/>
</dbReference>
<evidence type="ECO:0000256" key="1">
    <source>
        <dbReference type="ARBA" id="ARBA00022448"/>
    </source>
</evidence>
<protein>
    <submittedName>
        <fullName evidence="6">ABC transporter ATP-binding protein</fullName>
    </submittedName>
</protein>
<dbReference type="KEGG" id="taqu:KDW03_10450"/>
<dbReference type="PANTHER" id="PTHR24220:SF86">
    <property type="entry name" value="ABC TRANSPORTER ABCH.1"/>
    <property type="match status" value="1"/>
</dbReference>
<evidence type="ECO:0000256" key="4">
    <source>
        <dbReference type="ARBA" id="ARBA00038388"/>
    </source>
</evidence>
<name>A0AAX3BCB0_9SPIR</name>
<dbReference type="InterPro" id="IPR017911">
    <property type="entry name" value="MacB-like_ATP-bd"/>
</dbReference>
<dbReference type="SUPFAM" id="SSF52540">
    <property type="entry name" value="P-loop containing nucleoside triphosphate hydrolases"/>
    <property type="match status" value="1"/>
</dbReference>
<dbReference type="Proteomes" id="UP001056539">
    <property type="component" value="Chromosome"/>
</dbReference>
<evidence type="ECO:0000256" key="3">
    <source>
        <dbReference type="ARBA" id="ARBA00022840"/>
    </source>
</evidence>
<evidence type="ECO:0000256" key="2">
    <source>
        <dbReference type="ARBA" id="ARBA00022741"/>
    </source>
</evidence>
<dbReference type="SMART" id="SM00382">
    <property type="entry name" value="AAA"/>
    <property type="match status" value="1"/>
</dbReference>
<gene>
    <name evidence="6" type="ORF">KDW03_10450</name>
</gene>
<comment type="similarity">
    <text evidence="4">Belongs to the ABC transporter superfamily. Macrolide exporter (TC 3.A.1.122) family.</text>
</comment>
<dbReference type="GO" id="GO:0022857">
    <property type="term" value="F:transmembrane transporter activity"/>
    <property type="evidence" value="ECO:0007669"/>
    <property type="project" value="TreeGrafter"/>
</dbReference>
<dbReference type="InterPro" id="IPR015854">
    <property type="entry name" value="ABC_transpr_LolD-like"/>
</dbReference>
<dbReference type="GO" id="GO:0005524">
    <property type="term" value="F:ATP binding"/>
    <property type="evidence" value="ECO:0007669"/>
    <property type="project" value="UniProtKB-KW"/>
</dbReference>
<keyword evidence="7" id="KW-1185">Reference proteome</keyword>
<dbReference type="GO" id="GO:0098796">
    <property type="term" value="C:membrane protein complex"/>
    <property type="evidence" value="ECO:0007669"/>
    <property type="project" value="UniProtKB-ARBA"/>
</dbReference>
<reference evidence="6" key="1">
    <citation type="submission" date="2021-04" db="EMBL/GenBank/DDBJ databases">
        <authorList>
            <person name="Postec A."/>
        </authorList>
    </citation>
    <scope>NUCLEOTIDE SEQUENCE</scope>
    <source>
        <strain evidence="6">F1F22</strain>
    </source>
</reference>
<sequence length="229" mass="25884">MAVCLEMKKLRKVYKKGEIDVEALRGIDLVIEKGEFVSIMGPSGSGKTTLLNIVGCLDVPTSGEVIYNETPLHNLKENELSDYRKNNIGFIFQSYNLIPVLTVLENVELPMVIDKSLSVEERTERAMKLIERVGLKGMENRYPRELSGGQEQRVAIARALVKNPLVVLADEPTANLDSVTAEEIIEIMRQMNETEGTTFVFSTHDPRVEKHARRIIFLQDGQIARDERR</sequence>
<dbReference type="PROSITE" id="PS50893">
    <property type="entry name" value="ABC_TRANSPORTER_2"/>
    <property type="match status" value="1"/>
</dbReference>
<dbReference type="EMBL" id="CP073355">
    <property type="protein sequence ID" value="URA09890.1"/>
    <property type="molecule type" value="Genomic_DNA"/>
</dbReference>
<evidence type="ECO:0000259" key="5">
    <source>
        <dbReference type="PROSITE" id="PS50893"/>
    </source>
</evidence>
<dbReference type="InterPro" id="IPR003593">
    <property type="entry name" value="AAA+_ATPase"/>
</dbReference>
<proteinExistence type="inferred from homology"/>
<dbReference type="FunFam" id="3.40.50.300:FF:000032">
    <property type="entry name" value="Export ABC transporter ATP-binding protein"/>
    <property type="match status" value="1"/>
</dbReference>
<evidence type="ECO:0000313" key="7">
    <source>
        <dbReference type="Proteomes" id="UP001056539"/>
    </source>
</evidence>
<dbReference type="InterPro" id="IPR027417">
    <property type="entry name" value="P-loop_NTPase"/>
</dbReference>
<dbReference type="CDD" id="cd03255">
    <property type="entry name" value="ABC_MJ0796_LolCDE_FtsE"/>
    <property type="match status" value="1"/>
</dbReference>
<keyword evidence="3 6" id="KW-0067">ATP-binding</keyword>
<evidence type="ECO:0000313" key="6">
    <source>
        <dbReference type="EMBL" id="URA09890.1"/>
    </source>
</evidence>
<dbReference type="GO" id="GO:0005886">
    <property type="term" value="C:plasma membrane"/>
    <property type="evidence" value="ECO:0007669"/>
    <property type="project" value="TreeGrafter"/>
</dbReference>
<dbReference type="Gene3D" id="3.40.50.300">
    <property type="entry name" value="P-loop containing nucleotide triphosphate hydrolases"/>
    <property type="match status" value="1"/>
</dbReference>
<keyword evidence="1" id="KW-0813">Transport</keyword>
<keyword evidence="2" id="KW-0547">Nucleotide-binding</keyword>
<reference evidence="6" key="2">
    <citation type="submission" date="2022-06" db="EMBL/GenBank/DDBJ databases">
        <title>Thermospira aquatica gen. nov., sp. nov.</title>
        <authorList>
            <person name="Ben Ali Gam Z."/>
            <person name="Labat M."/>
        </authorList>
    </citation>
    <scope>NUCLEOTIDE SEQUENCE</scope>
    <source>
        <strain evidence="6">F1F22</strain>
    </source>
</reference>
<dbReference type="GO" id="GO:0016887">
    <property type="term" value="F:ATP hydrolysis activity"/>
    <property type="evidence" value="ECO:0007669"/>
    <property type="project" value="InterPro"/>
</dbReference>
<organism evidence="6 7">
    <name type="scientific">Thermospira aquatica</name>
    <dbReference type="NCBI Taxonomy" id="2828656"/>
    <lineage>
        <taxon>Bacteria</taxon>
        <taxon>Pseudomonadati</taxon>
        <taxon>Spirochaetota</taxon>
        <taxon>Spirochaetia</taxon>
        <taxon>Brevinematales</taxon>
        <taxon>Thermospiraceae</taxon>
        <taxon>Thermospira</taxon>
    </lineage>
</organism>
<dbReference type="InterPro" id="IPR003439">
    <property type="entry name" value="ABC_transporter-like_ATP-bd"/>
</dbReference>
<dbReference type="Pfam" id="PF00005">
    <property type="entry name" value="ABC_tran"/>
    <property type="match status" value="1"/>
</dbReference>
<feature type="domain" description="ABC transporter" evidence="5">
    <location>
        <begin position="8"/>
        <end position="229"/>
    </location>
</feature>